<evidence type="ECO:0000313" key="2">
    <source>
        <dbReference type="EMBL" id="ETK88008.1"/>
    </source>
</evidence>
<dbReference type="Proteomes" id="UP000054423">
    <property type="component" value="Unassembled WGS sequence"/>
</dbReference>
<dbReference type="Proteomes" id="UP000053864">
    <property type="component" value="Unassembled WGS sequence"/>
</dbReference>
<dbReference type="OrthoDB" id="10441401at2759"/>
<dbReference type="EMBL" id="KI672659">
    <property type="protein sequence ID" value="ETL41427.1"/>
    <property type="molecule type" value="Genomic_DNA"/>
</dbReference>
<accession>W2LD56</accession>
<organism evidence="4">
    <name type="scientific">Phytophthora nicotianae</name>
    <name type="common">Potato buckeye rot agent</name>
    <name type="synonym">Phytophthora parasitica</name>
    <dbReference type="NCBI Taxonomy" id="4792"/>
    <lineage>
        <taxon>Eukaryota</taxon>
        <taxon>Sar</taxon>
        <taxon>Stramenopiles</taxon>
        <taxon>Oomycota</taxon>
        <taxon>Peronosporomycetes</taxon>
        <taxon>Peronosporales</taxon>
        <taxon>Peronosporaceae</taxon>
        <taxon>Phytophthora</taxon>
    </lineage>
</organism>
<reference evidence="2" key="2">
    <citation type="submission" date="2013-11" db="EMBL/GenBank/DDBJ databases">
        <title>The Genome Sequence of Phytophthora parasitica CJ02B3.</title>
        <authorList>
            <consortium name="The Broad Institute Genomics Platform"/>
            <person name="Russ C."/>
            <person name="Tyler B."/>
            <person name="Panabieres F."/>
            <person name="Shan W."/>
            <person name="Tripathy S."/>
            <person name="Grunwald N."/>
            <person name="Machado M."/>
            <person name="Johnson C.S."/>
            <person name="Arredondo F."/>
            <person name="Hong C."/>
            <person name="Coffey M."/>
            <person name="Young S.K."/>
            <person name="Zeng Q."/>
            <person name="Gargeya S."/>
            <person name="Fitzgerald M."/>
            <person name="Abouelleil A."/>
            <person name="Alvarado L."/>
            <person name="Chapman S.B."/>
            <person name="Gainer-Dewar J."/>
            <person name="Goldberg J."/>
            <person name="Griggs A."/>
            <person name="Gujja S."/>
            <person name="Hansen M."/>
            <person name="Howarth C."/>
            <person name="Imamovic A."/>
            <person name="Ireland A."/>
            <person name="Larimer J."/>
            <person name="McCowan C."/>
            <person name="Murphy C."/>
            <person name="Pearson M."/>
            <person name="Poon T.W."/>
            <person name="Priest M."/>
            <person name="Roberts A."/>
            <person name="Saif S."/>
            <person name="Shea T."/>
            <person name="Sykes S."/>
            <person name="Wortman J."/>
            <person name="Nusbaum C."/>
            <person name="Birren B."/>
        </authorList>
    </citation>
    <scope>NUCLEOTIDE SEQUENCE [LARGE SCALE GENOMIC DNA]</scope>
    <source>
        <strain evidence="2">CJ02B3</strain>
    </source>
</reference>
<evidence type="ECO:0000313" key="4">
    <source>
        <dbReference type="EMBL" id="ETL94585.1"/>
    </source>
</evidence>
<dbReference type="EMBL" id="KI686044">
    <property type="protein sequence ID" value="ETK88008.1"/>
    <property type="molecule type" value="Genomic_DNA"/>
</dbReference>
<reference evidence="3 5" key="3">
    <citation type="submission" date="2013-11" db="EMBL/GenBank/DDBJ databases">
        <title>The Genome Sequence of Phytophthora parasitica CJ05E6.</title>
        <authorList>
            <consortium name="The Broad Institute Genomics Platform"/>
            <person name="Russ C."/>
            <person name="Tyler B."/>
            <person name="Panabieres F."/>
            <person name="Shan W."/>
            <person name="Tripathy S."/>
            <person name="Grunwald N."/>
            <person name="Machado M."/>
            <person name="Johnson C.S."/>
            <person name="Arredondo F."/>
            <person name="Hong C."/>
            <person name="Coffey M."/>
            <person name="Young S.K."/>
            <person name="Zeng Q."/>
            <person name="Gargeya S."/>
            <person name="Fitzgerald M."/>
            <person name="Abouelleil A."/>
            <person name="Alvarado L."/>
            <person name="Chapman S.B."/>
            <person name="Gainer-Dewar J."/>
            <person name="Goldberg J."/>
            <person name="Griggs A."/>
            <person name="Gujja S."/>
            <person name="Hansen M."/>
            <person name="Howarth C."/>
            <person name="Imamovic A."/>
            <person name="Ireland A."/>
            <person name="Larimer J."/>
            <person name="McCowan C."/>
            <person name="Murphy C."/>
            <person name="Pearson M."/>
            <person name="Poon T.W."/>
            <person name="Priest M."/>
            <person name="Roberts A."/>
            <person name="Saif S."/>
            <person name="Shea T."/>
            <person name="Sykes S."/>
            <person name="Wortman J."/>
            <person name="Nusbaum C."/>
            <person name="Birren B."/>
        </authorList>
    </citation>
    <scope>NUCLEOTIDE SEQUENCE [LARGE SCALE GENOMIC DNA]</scope>
    <source>
        <strain evidence="3 5">CJ05E6</strain>
    </source>
</reference>
<dbReference type="EMBL" id="KI679381">
    <property type="protein sequence ID" value="ETL94585.1"/>
    <property type="molecule type" value="Genomic_DNA"/>
</dbReference>
<sequence length="54" mass="5421">MEIDEAALDLRLVVTSPSDQDPALVSHGTHGARNATFSATPAPSMAAAASWAGG</sequence>
<evidence type="ECO:0000256" key="1">
    <source>
        <dbReference type="SAM" id="MobiDB-lite"/>
    </source>
</evidence>
<reference evidence="4" key="1">
    <citation type="submission" date="2013-11" db="EMBL/GenBank/DDBJ databases">
        <title>The Genome Sequence of Phytophthora parasitica CHvinca01.</title>
        <authorList>
            <consortium name="The Broad Institute Genomics Platform"/>
            <person name="Russ C."/>
            <person name="Tyler B."/>
            <person name="Panabieres F."/>
            <person name="Shan W."/>
            <person name="Tripathy S."/>
            <person name="Grunwald N."/>
            <person name="Machado M."/>
            <person name="Johnson C.S."/>
            <person name="Arredondo F."/>
            <person name="Hong C."/>
            <person name="Coffey M."/>
            <person name="Young S.K."/>
            <person name="Zeng Q."/>
            <person name="Gargeya S."/>
            <person name="Fitzgerald M."/>
            <person name="Abouelleil A."/>
            <person name="Alvarado L."/>
            <person name="Chapman S.B."/>
            <person name="Gainer-Dewar J."/>
            <person name="Goldberg J."/>
            <person name="Griggs A."/>
            <person name="Gujja S."/>
            <person name="Hansen M."/>
            <person name="Howarth C."/>
            <person name="Imamovic A."/>
            <person name="Ireland A."/>
            <person name="Larimer J."/>
            <person name="McCowan C."/>
            <person name="Murphy C."/>
            <person name="Pearson M."/>
            <person name="Poon T.W."/>
            <person name="Priest M."/>
            <person name="Roberts A."/>
            <person name="Saif S."/>
            <person name="Shea T."/>
            <person name="Sykes S."/>
            <person name="Wortman J."/>
            <person name="Nusbaum C."/>
            <person name="Birren B."/>
        </authorList>
    </citation>
    <scope>NUCLEOTIDE SEQUENCE [LARGE SCALE GENOMIC DNA]</scope>
    <source>
        <strain evidence="4">CHvinca01</strain>
    </source>
</reference>
<gene>
    <name evidence="2" type="ORF">L915_07672</name>
    <name evidence="3" type="ORF">L916_07602</name>
    <name evidence="4" type="ORF">L917_07489</name>
</gene>
<dbReference type="Proteomes" id="UP000053236">
    <property type="component" value="Unassembled WGS sequence"/>
</dbReference>
<evidence type="ECO:0000313" key="3">
    <source>
        <dbReference type="EMBL" id="ETL41427.1"/>
    </source>
</evidence>
<evidence type="ECO:0000313" key="5">
    <source>
        <dbReference type="Proteomes" id="UP000053864"/>
    </source>
</evidence>
<feature type="region of interest" description="Disordered" evidence="1">
    <location>
        <begin position="17"/>
        <end position="38"/>
    </location>
</feature>
<protein>
    <submittedName>
        <fullName evidence="4">Uncharacterized protein</fullName>
    </submittedName>
</protein>
<proteinExistence type="predicted"/>
<name>W2LD56_PHYNI</name>
<dbReference type="AlphaFoldDB" id="W2LD56"/>